<dbReference type="EMBL" id="JAAIKR010000020">
    <property type="protein sequence ID" value="MBR9729466.1"/>
    <property type="molecule type" value="Genomic_DNA"/>
</dbReference>
<feature type="signal peptide" evidence="14">
    <location>
        <begin position="1"/>
        <end position="29"/>
    </location>
</feature>
<dbReference type="Proteomes" id="UP000811844">
    <property type="component" value="Unassembled WGS sequence"/>
</dbReference>
<evidence type="ECO:0000256" key="6">
    <source>
        <dbReference type="ARBA" id="ARBA00022729"/>
    </source>
</evidence>
<evidence type="ECO:0000256" key="8">
    <source>
        <dbReference type="ARBA" id="ARBA00023136"/>
    </source>
</evidence>
<comment type="similarity">
    <text evidence="2 13">Belongs to the LolB family.</text>
</comment>
<evidence type="ECO:0000313" key="16">
    <source>
        <dbReference type="Proteomes" id="UP000811844"/>
    </source>
</evidence>
<feature type="chain" id="PRO_5045599851" description="Outer-membrane lipoprotein LolB" evidence="14">
    <location>
        <begin position="30"/>
        <end position="204"/>
    </location>
</feature>
<keyword evidence="7 13" id="KW-0653">Protein transport</keyword>
<dbReference type="SUPFAM" id="SSF89392">
    <property type="entry name" value="Prokaryotic lipoproteins and lipoprotein localization factors"/>
    <property type="match status" value="1"/>
</dbReference>
<evidence type="ECO:0000256" key="1">
    <source>
        <dbReference type="ARBA" id="ARBA00004459"/>
    </source>
</evidence>
<keyword evidence="9 13" id="KW-0564">Palmitate</keyword>
<comment type="function">
    <text evidence="13">Plays a critical role in the incorporation of lipoproteins in the outer membrane after they are released by the LolA protein.</text>
</comment>
<dbReference type="Gene3D" id="2.50.20.10">
    <property type="entry name" value="Lipoprotein localisation LolA/LolB/LppX"/>
    <property type="match status" value="1"/>
</dbReference>
<organism evidence="15 16">
    <name type="scientific">Shewanella intestini</name>
    <dbReference type="NCBI Taxonomy" id="2017544"/>
    <lineage>
        <taxon>Bacteria</taxon>
        <taxon>Pseudomonadati</taxon>
        <taxon>Pseudomonadota</taxon>
        <taxon>Gammaproteobacteria</taxon>
        <taxon>Alteromonadales</taxon>
        <taxon>Shewanellaceae</taxon>
        <taxon>Shewanella</taxon>
    </lineage>
</organism>
<reference evidence="15 16" key="1">
    <citation type="submission" date="2020-02" db="EMBL/GenBank/DDBJ databases">
        <title>Shewanella WXL01 sp. nov., a marine bacterium isolated from green algae in Luhuitou Fringing Reef (Northern South China Sea).</title>
        <authorList>
            <person name="Wang X."/>
        </authorList>
    </citation>
    <scope>NUCLEOTIDE SEQUENCE [LARGE SCALE GENOMIC DNA]</scope>
    <source>
        <strain evidence="15 16">MCCC 1A01895</strain>
    </source>
</reference>
<dbReference type="PROSITE" id="PS51257">
    <property type="entry name" value="PROKAR_LIPOPROTEIN"/>
    <property type="match status" value="1"/>
</dbReference>
<accession>A0ABS5I621</accession>
<proteinExistence type="inferred from homology"/>
<keyword evidence="16" id="KW-1185">Reference proteome</keyword>
<sequence length="204" mass="22873">MTRQFTLSIQVIALTLFTLLAGCSSFNHPQFTAVNVADITQAQNWELQGKIAVRSPSDKFSTNLYWFHQKSTDELRLTTVIGTNLLVLKRSDTGATLEANGETYHDKDPQALLDSMVTIHIPLARLPLWITGQASPQDTVVSHNDDGSIKQLTSNASGTQWQIKFNSWQQQNGTQIPRLITISSEKVQIKIQNNHWQAMQLVTQ</sequence>
<evidence type="ECO:0000256" key="14">
    <source>
        <dbReference type="SAM" id="SignalP"/>
    </source>
</evidence>
<keyword evidence="6 13" id="KW-0732">Signal</keyword>
<keyword evidence="5 13" id="KW-0813">Transport</keyword>
<dbReference type="RefSeq" id="WP_153661489.1">
    <property type="nucleotide sequence ID" value="NZ_JAAIKR010000020.1"/>
</dbReference>
<keyword evidence="11 13" id="KW-0998">Cell outer membrane</keyword>
<dbReference type="HAMAP" id="MF_00233">
    <property type="entry name" value="LolB"/>
    <property type="match status" value="1"/>
</dbReference>
<comment type="caution">
    <text evidence="15">The sequence shown here is derived from an EMBL/GenBank/DDBJ whole genome shotgun (WGS) entry which is preliminary data.</text>
</comment>
<keyword evidence="12 13" id="KW-0449">Lipoprotein</keyword>
<comment type="subcellular location">
    <subcellularLocation>
        <location evidence="1 13">Cell outer membrane</location>
        <topology evidence="1 13">Lipid-anchor</topology>
    </subcellularLocation>
</comment>
<evidence type="ECO:0000256" key="12">
    <source>
        <dbReference type="ARBA" id="ARBA00023288"/>
    </source>
</evidence>
<dbReference type="InterPro" id="IPR004565">
    <property type="entry name" value="OM_lipoprot_LolB"/>
</dbReference>
<protein>
    <recommendedName>
        <fullName evidence="4 13">Outer-membrane lipoprotein LolB</fullName>
    </recommendedName>
</protein>
<evidence type="ECO:0000256" key="7">
    <source>
        <dbReference type="ARBA" id="ARBA00022927"/>
    </source>
</evidence>
<evidence type="ECO:0000256" key="2">
    <source>
        <dbReference type="ARBA" id="ARBA00009696"/>
    </source>
</evidence>
<dbReference type="CDD" id="cd16326">
    <property type="entry name" value="LolB"/>
    <property type="match status" value="1"/>
</dbReference>
<evidence type="ECO:0000256" key="13">
    <source>
        <dbReference type="HAMAP-Rule" id="MF_00233"/>
    </source>
</evidence>
<evidence type="ECO:0000313" key="15">
    <source>
        <dbReference type="EMBL" id="MBR9729466.1"/>
    </source>
</evidence>
<evidence type="ECO:0000256" key="10">
    <source>
        <dbReference type="ARBA" id="ARBA00023186"/>
    </source>
</evidence>
<gene>
    <name evidence="13 15" type="primary">lolB</name>
    <name evidence="15" type="ORF">G3R48_15950</name>
</gene>
<comment type="subunit">
    <text evidence="3 13">Monomer.</text>
</comment>
<evidence type="ECO:0000256" key="9">
    <source>
        <dbReference type="ARBA" id="ARBA00023139"/>
    </source>
</evidence>
<keyword evidence="8 13" id="KW-0472">Membrane</keyword>
<keyword evidence="10 13" id="KW-0143">Chaperone</keyword>
<evidence type="ECO:0000256" key="4">
    <source>
        <dbReference type="ARBA" id="ARBA00016202"/>
    </source>
</evidence>
<name>A0ABS5I621_9GAMM</name>
<dbReference type="NCBIfam" id="TIGR00548">
    <property type="entry name" value="lolB"/>
    <property type="match status" value="1"/>
</dbReference>
<evidence type="ECO:0000256" key="3">
    <source>
        <dbReference type="ARBA" id="ARBA00011245"/>
    </source>
</evidence>
<dbReference type="InterPro" id="IPR029046">
    <property type="entry name" value="LolA/LolB/LppX"/>
</dbReference>
<dbReference type="Pfam" id="PF03550">
    <property type="entry name" value="LolB"/>
    <property type="match status" value="1"/>
</dbReference>
<evidence type="ECO:0000256" key="5">
    <source>
        <dbReference type="ARBA" id="ARBA00022448"/>
    </source>
</evidence>
<evidence type="ECO:0000256" key="11">
    <source>
        <dbReference type="ARBA" id="ARBA00023237"/>
    </source>
</evidence>